<feature type="compositionally biased region" description="Low complexity" evidence="1">
    <location>
        <begin position="267"/>
        <end position="277"/>
    </location>
</feature>
<dbReference type="AlphaFoldDB" id="A0A127ZIS6"/>
<evidence type="ECO:0000259" key="2">
    <source>
        <dbReference type="PROSITE" id="PS51186"/>
    </source>
</evidence>
<feature type="compositionally biased region" description="Polar residues" evidence="1">
    <location>
        <begin position="278"/>
        <end position="292"/>
    </location>
</feature>
<feature type="domain" description="N-acetyltransferase" evidence="2">
    <location>
        <begin position="78"/>
        <end position="263"/>
    </location>
</feature>
<dbReference type="InterPro" id="IPR000182">
    <property type="entry name" value="GNAT_dom"/>
</dbReference>
<dbReference type="Pfam" id="PF00583">
    <property type="entry name" value="Acetyltransf_1"/>
    <property type="match status" value="1"/>
</dbReference>
<organism evidence="3">
    <name type="scientific">Sporisorium scitamineum</name>
    <dbReference type="NCBI Taxonomy" id="49012"/>
    <lineage>
        <taxon>Eukaryota</taxon>
        <taxon>Fungi</taxon>
        <taxon>Dikarya</taxon>
        <taxon>Basidiomycota</taxon>
        <taxon>Ustilaginomycotina</taxon>
        <taxon>Ustilaginomycetes</taxon>
        <taxon>Ustilaginales</taxon>
        <taxon>Ustilaginaceae</taxon>
        <taxon>Sporisorium</taxon>
    </lineage>
</organism>
<name>A0A127ZIS6_9BASI</name>
<protein>
    <recommendedName>
        <fullName evidence="2">N-acetyltransferase domain-containing protein</fullName>
    </recommendedName>
</protein>
<dbReference type="Gene3D" id="3.40.630.30">
    <property type="match status" value="1"/>
</dbReference>
<evidence type="ECO:0000313" key="3">
    <source>
        <dbReference type="EMBL" id="CDU25975.1"/>
    </source>
</evidence>
<feature type="region of interest" description="Disordered" evidence="1">
    <location>
        <begin position="1"/>
        <end position="70"/>
    </location>
</feature>
<evidence type="ECO:0000256" key="1">
    <source>
        <dbReference type="SAM" id="MobiDB-lite"/>
    </source>
</evidence>
<dbReference type="InterPro" id="IPR016181">
    <property type="entry name" value="Acyl_CoA_acyltransferase"/>
</dbReference>
<dbReference type="OrthoDB" id="2545846at2759"/>
<dbReference type="SUPFAM" id="SSF55729">
    <property type="entry name" value="Acyl-CoA N-acyltransferases (Nat)"/>
    <property type="match status" value="1"/>
</dbReference>
<dbReference type="EMBL" id="LK056692">
    <property type="protein sequence ID" value="CDU25975.1"/>
    <property type="molecule type" value="Genomic_DNA"/>
</dbReference>
<gene>
    <name evidence="3" type="ORF">SPSC_06146</name>
</gene>
<dbReference type="GO" id="GO:0016747">
    <property type="term" value="F:acyltransferase activity, transferring groups other than amino-acyl groups"/>
    <property type="evidence" value="ECO:0007669"/>
    <property type="project" value="InterPro"/>
</dbReference>
<feature type="region of interest" description="Disordered" evidence="1">
    <location>
        <begin position="265"/>
        <end position="303"/>
    </location>
</feature>
<dbReference type="PROSITE" id="PS51186">
    <property type="entry name" value="GNAT"/>
    <property type="match status" value="1"/>
</dbReference>
<reference evidence="3" key="1">
    <citation type="submission" date="2014-06" db="EMBL/GenBank/DDBJ databases">
        <authorList>
            <person name="Ju J."/>
            <person name="Zhang J."/>
        </authorList>
    </citation>
    <scope>NUCLEOTIDE SEQUENCE</scope>
    <source>
        <strain evidence="3">SscI8</strain>
    </source>
</reference>
<sequence>MGSNSQSEVPLHEQDRSVLILPSEPLSASRPANNPPPASSTQLAEAQQAPTTRSPANGDQSSSTRGRRTTHSNVFNLLTLTELRKAAWAHIYYRGIQAGDAAISTRRVPTWKEFDALMIRRHRYIAVDPRDNRTLGWVACFHPYPQWSHLYRDDELCSWKDPLNGRQGKIAEIQIMVAEAERRRGVGTFLLTSIVTSLEADSRYSVVQANLFEDDKVACRLFEKCRFEKVAKRTCAVRMLDGPRKGEWRHLITVEYELTPMHELAMQRQQQQQQQQQSNSAEPPTAIDTTVDPNALLKRPRLE</sequence>
<feature type="compositionally biased region" description="Polar residues" evidence="1">
    <location>
        <begin position="41"/>
        <end position="60"/>
    </location>
</feature>
<proteinExistence type="predicted"/>
<accession>A0A127ZIS6</accession>